<dbReference type="AlphaFoldDB" id="R7S7W1"/>
<accession>R7S7W1</accession>
<evidence type="ECO:0000313" key="2">
    <source>
        <dbReference type="Proteomes" id="UP000054317"/>
    </source>
</evidence>
<sequence>MNWGNGLLRTANGFPLPDQNNPYTIIVLDANGKPVCTPEHPYLYTDMSVDLRGKAYEKFWKSYPAMNTLLQHLPSELRCGFFQGRGCKDGYLLYYGFRVEPDQMEKCAAELQLDYHGPIDMLHAIRNEVYKRSEERLFPWAQISTELPVPARSERFGCGHIITLYSNGEEGIGKDGQSEPKWFWDYSHGPNFETLQNKDAWDVADVLILEDDEE</sequence>
<reference evidence="2" key="1">
    <citation type="journal article" date="2012" name="Science">
        <title>The Paleozoic origin of enzymatic lignin decomposition reconstructed from 31 fungal genomes.</title>
        <authorList>
            <person name="Floudas D."/>
            <person name="Binder M."/>
            <person name="Riley R."/>
            <person name="Barry K."/>
            <person name="Blanchette R.A."/>
            <person name="Henrissat B."/>
            <person name="Martinez A.T."/>
            <person name="Otillar R."/>
            <person name="Spatafora J.W."/>
            <person name="Yadav J.S."/>
            <person name="Aerts A."/>
            <person name="Benoit I."/>
            <person name="Boyd A."/>
            <person name="Carlson A."/>
            <person name="Copeland A."/>
            <person name="Coutinho P.M."/>
            <person name="de Vries R.P."/>
            <person name="Ferreira P."/>
            <person name="Findley K."/>
            <person name="Foster B."/>
            <person name="Gaskell J."/>
            <person name="Glotzer D."/>
            <person name="Gorecki P."/>
            <person name="Heitman J."/>
            <person name="Hesse C."/>
            <person name="Hori C."/>
            <person name="Igarashi K."/>
            <person name="Jurgens J.A."/>
            <person name="Kallen N."/>
            <person name="Kersten P."/>
            <person name="Kohler A."/>
            <person name="Kuees U."/>
            <person name="Kumar T.K.A."/>
            <person name="Kuo A."/>
            <person name="LaButti K."/>
            <person name="Larrondo L.F."/>
            <person name="Lindquist E."/>
            <person name="Ling A."/>
            <person name="Lombard V."/>
            <person name="Lucas S."/>
            <person name="Lundell T."/>
            <person name="Martin R."/>
            <person name="McLaughlin D.J."/>
            <person name="Morgenstern I."/>
            <person name="Morin E."/>
            <person name="Murat C."/>
            <person name="Nagy L.G."/>
            <person name="Nolan M."/>
            <person name="Ohm R.A."/>
            <person name="Patyshakuliyeva A."/>
            <person name="Rokas A."/>
            <person name="Ruiz-Duenas F.J."/>
            <person name="Sabat G."/>
            <person name="Salamov A."/>
            <person name="Samejima M."/>
            <person name="Schmutz J."/>
            <person name="Slot J.C."/>
            <person name="St John F."/>
            <person name="Stenlid J."/>
            <person name="Sun H."/>
            <person name="Sun S."/>
            <person name="Syed K."/>
            <person name="Tsang A."/>
            <person name="Wiebenga A."/>
            <person name="Young D."/>
            <person name="Pisabarro A."/>
            <person name="Eastwood D.C."/>
            <person name="Martin F."/>
            <person name="Cullen D."/>
            <person name="Grigoriev I.V."/>
            <person name="Hibbett D.S."/>
        </authorList>
    </citation>
    <scope>NUCLEOTIDE SEQUENCE [LARGE SCALE GENOMIC DNA]</scope>
    <source>
        <strain evidence="2">FP-101664</strain>
    </source>
</reference>
<evidence type="ECO:0000313" key="1">
    <source>
        <dbReference type="EMBL" id="EIW51780.1"/>
    </source>
</evidence>
<keyword evidence="2" id="KW-1185">Reference proteome</keyword>
<dbReference type="EMBL" id="JH711798">
    <property type="protein sequence ID" value="EIW51780.1"/>
    <property type="molecule type" value="Genomic_DNA"/>
</dbReference>
<dbReference type="Proteomes" id="UP000054317">
    <property type="component" value="Unassembled WGS sequence"/>
</dbReference>
<dbReference type="GeneID" id="19417336"/>
<gene>
    <name evidence="1" type="ORF">TRAVEDRAFT_54205</name>
</gene>
<proteinExistence type="predicted"/>
<organism evidence="1 2">
    <name type="scientific">Trametes versicolor (strain FP-101664)</name>
    <name type="common">White-rot fungus</name>
    <name type="synonym">Coriolus versicolor</name>
    <dbReference type="NCBI Taxonomy" id="717944"/>
    <lineage>
        <taxon>Eukaryota</taxon>
        <taxon>Fungi</taxon>
        <taxon>Dikarya</taxon>
        <taxon>Basidiomycota</taxon>
        <taxon>Agaricomycotina</taxon>
        <taxon>Agaricomycetes</taxon>
        <taxon>Polyporales</taxon>
        <taxon>Polyporaceae</taxon>
        <taxon>Trametes</taxon>
    </lineage>
</organism>
<protein>
    <submittedName>
        <fullName evidence="1">Uncharacterized protein</fullName>
    </submittedName>
</protein>
<dbReference type="OrthoDB" id="2747517at2759"/>
<dbReference type="KEGG" id="tvs:TRAVEDRAFT_54205"/>
<name>R7S7W1_TRAVS</name>
<dbReference type="RefSeq" id="XP_008045329.1">
    <property type="nucleotide sequence ID" value="XM_008047138.1"/>
</dbReference>